<evidence type="ECO:0000256" key="1">
    <source>
        <dbReference type="SAM" id="Coils"/>
    </source>
</evidence>
<evidence type="ECO:0000259" key="3">
    <source>
        <dbReference type="Pfam" id="PF04195"/>
    </source>
</evidence>
<feature type="compositionally biased region" description="Basic and acidic residues" evidence="2">
    <location>
        <begin position="415"/>
        <end position="427"/>
    </location>
</feature>
<protein>
    <recommendedName>
        <fullName evidence="3">Transposase (putative) gypsy type domain-containing protein</fullName>
    </recommendedName>
</protein>
<organism evidence="4 5">
    <name type="scientific">Lolium multiflorum</name>
    <name type="common">Italian ryegrass</name>
    <name type="synonym">Lolium perenne subsp. multiflorum</name>
    <dbReference type="NCBI Taxonomy" id="4521"/>
    <lineage>
        <taxon>Eukaryota</taxon>
        <taxon>Viridiplantae</taxon>
        <taxon>Streptophyta</taxon>
        <taxon>Embryophyta</taxon>
        <taxon>Tracheophyta</taxon>
        <taxon>Spermatophyta</taxon>
        <taxon>Magnoliopsida</taxon>
        <taxon>Liliopsida</taxon>
        <taxon>Poales</taxon>
        <taxon>Poaceae</taxon>
        <taxon>BOP clade</taxon>
        <taxon>Pooideae</taxon>
        <taxon>Poodae</taxon>
        <taxon>Poeae</taxon>
        <taxon>Poeae Chloroplast Group 2 (Poeae type)</taxon>
        <taxon>Loliodinae</taxon>
        <taxon>Loliinae</taxon>
        <taxon>Lolium</taxon>
    </lineage>
</organism>
<dbReference type="PANTHER" id="PTHR33026">
    <property type="entry name" value="OS06G0360600 PROTEIN"/>
    <property type="match status" value="1"/>
</dbReference>
<name>A0AAD8U0P5_LOLMU</name>
<dbReference type="Pfam" id="PF04195">
    <property type="entry name" value="Transposase_28"/>
    <property type="match status" value="1"/>
</dbReference>
<dbReference type="EMBL" id="JAUUTY010000001">
    <property type="protein sequence ID" value="KAK1695544.1"/>
    <property type="molecule type" value="Genomic_DNA"/>
</dbReference>
<reference evidence="4" key="1">
    <citation type="submission" date="2023-07" db="EMBL/GenBank/DDBJ databases">
        <title>A chromosome-level genome assembly of Lolium multiflorum.</title>
        <authorList>
            <person name="Chen Y."/>
            <person name="Copetti D."/>
            <person name="Kolliker R."/>
            <person name="Studer B."/>
        </authorList>
    </citation>
    <scope>NUCLEOTIDE SEQUENCE</scope>
    <source>
        <strain evidence="4">02402/16</strain>
        <tissue evidence="4">Leaf</tissue>
    </source>
</reference>
<feature type="domain" description="Transposase (putative) gypsy type" evidence="3">
    <location>
        <begin position="51"/>
        <end position="117"/>
    </location>
</feature>
<dbReference type="InterPro" id="IPR007321">
    <property type="entry name" value="Transposase_28"/>
</dbReference>
<accession>A0AAD8U0P5</accession>
<feature type="region of interest" description="Disordered" evidence="2">
    <location>
        <begin position="274"/>
        <end position="427"/>
    </location>
</feature>
<evidence type="ECO:0000313" key="5">
    <source>
        <dbReference type="Proteomes" id="UP001231189"/>
    </source>
</evidence>
<comment type="caution">
    <text evidence="4">The sequence shown here is derived from an EMBL/GenBank/DDBJ whole genome shotgun (WGS) entry which is preliminary data.</text>
</comment>
<keyword evidence="5" id="KW-1185">Reference proteome</keyword>
<sequence>MAAEDLDWERSKISNQDLNLMKKLGLMKKDDAIRFPSEESYPNPPMEYRVSFVDHLIRGLSAPIHDFLRGLLFVYGIQLHQLTPNSILHISIFITLCECFLGVPPNWALWKRIFLLRRNASRNATYNIGGVVICVRTDVEYFDVKFPDSVQGWRKKWLYIHEESANSVEHNIVPFDGNAKIQRRRSWDAEASEEEKKATEALMSRIRQLQNTRGEELSGVQITAYFLRIRVQPLQARKNPLWTYTGGNDANRLSSDLSAKDLEKLIRRISSLNKKDPVPSSCRVEPYSSTNPLPENHPTMSSLPPLPEDGEVEEQAVVAEDNQGSSLHESEVAGSHKSAASHEKEIESEASESTQSLPPAVSPKNKRKRDDAEASGTSKPEETDPSSQKAAYDPYLGTLISSDEEEEVPTADVAARTKADKAKSDAAGVEDLRKRLHDAETSLSEHITAQSAREEAILKRLKTQSRRFVARTAQEFQLEEPVNDPLLDALSFLEVHGSEAREGIDQAKAGLSRLFPYFFPKKEEPATFLDLAKSFNSAEDLGLKMRQENMKVAVESTVALVADSRQTVDWMKLIFDNYSPIPDPPEVFPSSLAKKSSVPVNLDDSSSVDLTEELKELRVQLQSVKKQSLILMEQSRESSEKEKIALQQAQDAITDKDAAVAEADAAASRENSMLLTDASLDMADAFGNVIRRTYFNLSPSGETNITPAPAPSNLLDPSKFMVQVLDKSGGPVFCSSIHSAMKSGRKDVRILP</sequence>
<dbReference type="Proteomes" id="UP001231189">
    <property type="component" value="Unassembled WGS sequence"/>
</dbReference>
<feature type="coiled-coil region" evidence="1">
    <location>
        <begin position="607"/>
        <end position="652"/>
    </location>
</feature>
<gene>
    <name evidence="4" type="ORF">QYE76_012241</name>
</gene>
<feature type="compositionally biased region" description="Polar residues" evidence="2">
    <location>
        <begin position="287"/>
        <end position="302"/>
    </location>
</feature>
<evidence type="ECO:0000313" key="4">
    <source>
        <dbReference type="EMBL" id="KAK1695544.1"/>
    </source>
</evidence>
<evidence type="ECO:0000256" key="2">
    <source>
        <dbReference type="SAM" id="MobiDB-lite"/>
    </source>
</evidence>
<keyword evidence="1" id="KW-0175">Coiled coil</keyword>
<dbReference type="AlphaFoldDB" id="A0AAD8U0P5"/>
<dbReference type="PANTHER" id="PTHR33026:SF7">
    <property type="entry name" value="OS03G0100275 PROTEIN"/>
    <property type="match status" value="1"/>
</dbReference>
<proteinExistence type="predicted"/>